<dbReference type="PROSITE" id="PS00028">
    <property type="entry name" value="ZINC_FINGER_C2H2_1"/>
    <property type="match status" value="3"/>
</dbReference>
<feature type="compositionally biased region" description="Low complexity" evidence="2">
    <location>
        <begin position="319"/>
        <end position="397"/>
    </location>
</feature>
<feature type="domain" description="C2H2-type" evidence="3">
    <location>
        <begin position="124"/>
        <end position="153"/>
    </location>
</feature>
<dbReference type="PROSITE" id="PS50157">
    <property type="entry name" value="ZINC_FINGER_C2H2_2"/>
    <property type="match status" value="1"/>
</dbReference>
<evidence type="ECO:0000313" key="5">
    <source>
        <dbReference type="Proteomes" id="UP000694546"/>
    </source>
</evidence>
<accession>A0A8C5APD5</accession>
<dbReference type="InterPro" id="IPR031799">
    <property type="entry name" value="Znf-C2H2_ribbon"/>
</dbReference>
<dbReference type="SMART" id="SM00355">
    <property type="entry name" value="ZnF_C2H2"/>
    <property type="match status" value="3"/>
</dbReference>
<evidence type="ECO:0000259" key="3">
    <source>
        <dbReference type="PROSITE" id="PS50157"/>
    </source>
</evidence>
<dbReference type="AlphaFoldDB" id="A0A8C5APD5"/>
<sequence>MNKEHLLNLPKLSTVDGCCTLKPEAASASGGRDRRGACAVYLHFTLYLCCWFACCSSKIRFGYCSSVYSAAMMSTQTLTRHPEGNRRLHCPLYGCKRVFTDTVALESHIKDHEIPAESIPGKILLCSSIGCSDSFPDMQQLMQHMRHHHKPNIFFLCESCRAKLRSHRGLLLHLHTCSKVSRAKLKTEQTQGPPAPEGPTGYPAATGEDWSQEQGTPQGESATGHTQAPSHSQQASAPPSHQSPLKDSQETPSYQQLQNFSRPSLTCNDGDMLTADPLQFDGQTENQGQFQAQAQGQLQSQYQGQFQAQGQGQFQAQGQGQFQAQAQGQGQFQSQHQGQFQAPPEHQPQYQAHPQHQFQAPSQHQVQFQGQPQHQGQVEAQHQVQAPPQPPTSSAAVWKKNQGSPGNSRILWEHTRGRYRCVQCSLVLPNRKAMTAHIHTEHKTPAET</sequence>
<feature type="compositionally biased region" description="Polar residues" evidence="2">
    <location>
        <begin position="212"/>
        <end position="226"/>
    </location>
</feature>
<reference evidence="4" key="2">
    <citation type="submission" date="2025-09" db="UniProtKB">
        <authorList>
            <consortium name="Ensembl"/>
        </authorList>
    </citation>
    <scope>IDENTIFICATION</scope>
</reference>
<dbReference type="Proteomes" id="UP000694546">
    <property type="component" value="Chromosome 14"/>
</dbReference>
<keyword evidence="5" id="KW-1185">Reference proteome</keyword>
<proteinExistence type="predicted"/>
<name>A0A8C5APD5_GADMO</name>
<dbReference type="Gene3D" id="3.30.160.60">
    <property type="entry name" value="Classic Zinc Finger"/>
    <property type="match status" value="1"/>
</dbReference>
<reference evidence="4" key="1">
    <citation type="submission" date="2025-08" db="UniProtKB">
        <authorList>
            <consortium name="Ensembl"/>
        </authorList>
    </citation>
    <scope>IDENTIFICATION</scope>
</reference>
<dbReference type="Pfam" id="PF15909">
    <property type="entry name" value="zf-C2H2_8"/>
    <property type="match status" value="1"/>
</dbReference>
<dbReference type="InterPro" id="IPR013087">
    <property type="entry name" value="Znf_C2H2_type"/>
</dbReference>
<dbReference type="GeneTree" id="ENSGT00390000006876"/>
<dbReference type="PANTHER" id="PTHR21695">
    <property type="entry name" value="ZINC FINGER PROTEIN 414"/>
    <property type="match status" value="1"/>
</dbReference>
<feature type="compositionally biased region" description="Low complexity" evidence="2">
    <location>
        <begin position="227"/>
        <end position="243"/>
    </location>
</feature>
<keyword evidence="1" id="KW-0479">Metal-binding</keyword>
<dbReference type="OMA" id="WFACCSS"/>
<evidence type="ECO:0000256" key="2">
    <source>
        <dbReference type="SAM" id="MobiDB-lite"/>
    </source>
</evidence>
<dbReference type="GO" id="GO:0008270">
    <property type="term" value="F:zinc ion binding"/>
    <property type="evidence" value="ECO:0007669"/>
    <property type="project" value="UniProtKB-KW"/>
</dbReference>
<evidence type="ECO:0000313" key="4">
    <source>
        <dbReference type="Ensembl" id="ENSGMOP00000034684.1"/>
    </source>
</evidence>
<dbReference type="InterPro" id="IPR039882">
    <property type="entry name" value="ZN414"/>
</dbReference>
<keyword evidence="1" id="KW-0863">Zinc-finger</keyword>
<evidence type="ECO:0000256" key="1">
    <source>
        <dbReference type="PROSITE-ProRule" id="PRU00042"/>
    </source>
</evidence>
<feature type="region of interest" description="Disordered" evidence="2">
    <location>
        <begin position="319"/>
        <end position="409"/>
    </location>
</feature>
<dbReference type="Ensembl" id="ENSGMOT00000036122.1">
    <property type="protein sequence ID" value="ENSGMOP00000034684.1"/>
    <property type="gene ID" value="ENSGMOG00000012968.2"/>
</dbReference>
<protein>
    <recommendedName>
        <fullName evidence="3">C2H2-type domain-containing protein</fullName>
    </recommendedName>
</protein>
<dbReference type="PANTHER" id="PTHR21695:SF0">
    <property type="entry name" value="ZINC FINGER PROTEIN 414"/>
    <property type="match status" value="1"/>
</dbReference>
<keyword evidence="1" id="KW-0862">Zinc</keyword>
<feature type="compositionally biased region" description="Polar residues" evidence="2">
    <location>
        <begin position="250"/>
        <end position="267"/>
    </location>
</feature>
<gene>
    <name evidence="4" type="primary">znf414</name>
</gene>
<organism evidence="4 5">
    <name type="scientific">Gadus morhua</name>
    <name type="common">Atlantic cod</name>
    <dbReference type="NCBI Taxonomy" id="8049"/>
    <lineage>
        <taxon>Eukaryota</taxon>
        <taxon>Metazoa</taxon>
        <taxon>Chordata</taxon>
        <taxon>Craniata</taxon>
        <taxon>Vertebrata</taxon>
        <taxon>Euteleostomi</taxon>
        <taxon>Actinopterygii</taxon>
        <taxon>Neopterygii</taxon>
        <taxon>Teleostei</taxon>
        <taxon>Neoteleostei</taxon>
        <taxon>Acanthomorphata</taxon>
        <taxon>Zeiogadaria</taxon>
        <taxon>Gadariae</taxon>
        <taxon>Gadiformes</taxon>
        <taxon>Gadoidei</taxon>
        <taxon>Gadidae</taxon>
        <taxon>Gadus</taxon>
    </lineage>
</organism>
<feature type="region of interest" description="Disordered" evidence="2">
    <location>
        <begin position="184"/>
        <end position="295"/>
    </location>
</feature>